<dbReference type="EMBL" id="JZKH01000036">
    <property type="protein sequence ID" value="KJS60804.1"/>
    <property type="molecule type" value="Genomic_DNA"/>
</dbReference>
<comment type="caution">
    <text evidence="2">The sequence shown here is derived from an EMBL/GenBank/DDBJ whole genome shotgun (WGS) entry which is preliminary data.</text>
</comment>
<dbReference type="RefSeq" id="WP_045698213.1">
    <property type="nucleotide sequence ID" value="NZ_JZKH01000036.1"/>
</dbReference>
<reference evidence="2 3" key="1">
    <citation type="submission" date="2015-02" db="EMBL/GenBank/DDBJ databases">
        <authorList>
            <person name="Ju K.-S."/>
            <person name="Doroghazi J.R."/>
            <person name="Metcalf W."/>
        </authorList>
    </citation>
    <scope>NUCLEOTIDE SEQUENCE [LARGE SCALE GENOMIC DNA]</scope>
    <source>
        <strain evidence="2 3">ATCC 31215</strain>
    </source>
</reference>
<dbReference type="Proteomes" id="UP000033699">
    <property type="component" value="Unassembled WGS sequence"/>
</dbReference>
<protein>
    <submittedName>
        <fullName evidence="2">Polyketide cyclase</fullName>
    </submittedName>
</protein>
<evidence type="ECO:0000313" key="2">
    <source>
        <dbReference type="EMBL" id="KJS60804.1"/>
    </source>
</evidence>
<accession>A0A0F2TCA6</accession>
<organism evidence="2 3">
    <name type="scientific">Streptomyces rubellomurinus (strain ATCC 31215)</name>
    <dbReference type="NCBI Taxonomy" id="359131"/>
    <lineage>
        <taxon>Bacteria</taxon>
        <taxon>Bacillati</taxon>
        <taxon>Actinomycetota</taxon>
        <taxon>Actinomycetes</taxon>
        <taxon>Kitasatosporales</taxon>
        <taxon>Streptomycetaceae</taxon>
        <taxon>Streptomyces</taxon>
    </lineage>
</organism>
<evidence type="ECO:0000313" key="3">
    <source>
        <dbReference type="Proteomes" id="UP000033699"/>
    </source>
</evidence>
<gene>
    <name evidence="2" type="ORF">VM95_18680</name>
</gene>
<dbReference type="Gene3D" id="3.10.450.50">
    <property type="match status" value="1"/>
</dbReference>
<dbReference type="Pfam" id="PF12680">
    <property type="entry name" value="SnoaL_2"/>
    <property type="match status" value="1"/>
</dbReference>
<feature type="domain" description="SnoaL-like" evidence="1">
    <location>
        <begin position="13"/>
        <end position="116"/>
    </location>
</feature>
<dbReference type="AlphaFoldDB" id="A0A0F2TCA6"/>
<name>A0A0F2TCA6_STRR3</name>
<sequence>MTELTATTLQQLAERYLAVWNETDPAARRKLVDEVWAEDGRYTDPLAAVAGRDAIDGLIGAAQAQFPGMRFTLGPVDAHHDIARFTWNLGPADAPADAEPLVIGFDVLTATPDGRIGAVYGFLDRVPGA</sequence>
<dbReference type="OrthoDB" id="9808719at2"/>
<dbReference type="SUPFAM" id="SSF54427">
    <property type="entry name" value="NTF2-like"/>
    <property type="match status" value="1"/>
</dbReference>
<evidence type="ECO:0000259" key="1">
    <source>
        <dbReference type="Pfam" id="PF12680"/>
    </source>
</evidence>
<dbReference type="InterPro" id="IPR037401">
    <property type="entry name" value="SnoaL-like"/>
</dbReference>
<proteinExistence type="predicted"/>
<dbReference type="InterPro" id="IPR032710">
    <property type="entry name" value="NTF2-like_dom_sf"/>
</dbReference>
<keyword evidence="3" id="KW-1185">Reference proteome</keyword>
<dbReference type="PATRIC" id="fig|359131.3.peg.4364"/>